<evidence type="ECO:0000256" key="1">
    <source>
        <dbReference type="SAM" id="MobiDB-lite"/>
    </source>
</evidence>
<accession>A0A9W7B036</accession>
<feature type="compositionally biased region" description="Low complexity" evidence="1">
    <location>
        <begin position="28"/>
        <end position="42"/>
    </location>
</feature>
<proteinExistence type="predicted"/>
<sequence>MRSSQDEILDIDGENDDDDDDLDSKPRAVNLAANPAANTTAEAKTESDCGPSELKRQKTEEKNIEELNSGLNQVEVDDNLGSSGMKIEDLRNMKISKLKNICKENAIDVSDCVEKKELVLRIVNSGTVLIADF</sequence>
<organism evidence="2 3">
    <name type="scientific">Triparma laevis f. inornata</name>
    <dbReference type="NCBI Taxonomy" id="1714386"/>
    <lineage>
        <taxon>Eukaryota</taxon>
        <taxon>Sar</taxon>
        <taxon>Stramenopiles</taxon>
        <taxon>Ochrophyta</taxon>
        <taxon>Bolidophyceae</taxon>
        <taxon>Parmales</taxon>
        <taxon>Triparmaceae</taxon>
        <taxon>Triparma</taxon>
    </lineage>
</organism>
<evidence type="ECO:0000313" key="3">
    <source>
        <dbReference type="Proteomes" id="UP001162640"/>
    </source>
</evidence>
<dbReference type="Proteomes" id="UP001162640">
    <property type="component" value="Unassembled WGS sequence"/>
</dbReference>
<gene>
    <name evidence="2" type="ORF">TL16_g07681</name>
</gene>
<dbReference type="SUPFAM" id="SSF68906">
    <property type="entry name" value="SAP domain"/>
    <property type="match status" value="1"/>
</dbReference>
<name>A0A9W7B036_9STRA</name>
<feature type="compositionally biased region" description="Acidic residues" evidence="1">
    <location>
        <begin position="7"/>
        <end position="22"/>
    </location>
</feature>
<comment type="caution">
    <text evidence="2">The sequence shown here is derived from an EMBL/GenBank/DDBJ whole genome shotgun (WGS) entry which is preliminary data.</text>
</comment>
<feature type="region of interest" description="Disordered" evidence="1">
    <location>
        <begin position="1"/>
        <end position="61"/>
    </location>
</feature>
<reference evidence="3" key="1">
    <citation type="journal article" date="2023" name="Commun. Biol.">
        <title>Genome analysis of Parmales, the sister group of diatoms, reveals the evolutionary specialization of diatoms from phago-mixotrophs to photoautotrophs.</title>
        <authorList>
            <person name="Ban H."/>
            <person name="Sato S."/>
            <person name="Yoshikawa S."/>
            <person name="Yamada K."/>
            <person name="Nakamura Y."/>
            <person name="Ichinomiya M."/>
            <person name="Sato N."/>
            <person name="Blanc-Mathieu R."/>
            <person name="Endo H."/>
            <person name="Kuwata A."/>
            <person name="Ogata H."/>
        </authorList>
    </citation>
    <scope>NUCLEOTIDE SEQUENCE [LARGE SCALE GENOMIC DNA]</scope>
</reference>
<evidence type="ECO:0000313" key="2">
    <source>
        <dbReference type="EMBL" id="GMH78128.1"/>
    </source>
</evidence>
<dbReference type="InterPro" id="IPR036361">
    <property type="entry name" value="SAP_dom_sf"/>
</dbReference>
<dbReference type="EMBL" id="BLQM01000244">
    <property type="protein sequence ID" value="GMH78128.1"/>
    <property type="molecule type" value="Genomic_DNA"/>
</dbReference>
<dbReference type="AlphaFoldDB" id="A0A9W7B036"/>
<protein>
    <submittedName>
        <fullName evidence="2">Uncharacterized protein</fullName>
    </submittedName>
</protein>
<feature type="compositionally biased region" description="Basic and acidic residues" evidence="1">
    <location>
        <begin position="43"/>
        <end position="61"/>
    </location>
</feature>